<dbReference type="EMBL" id="OIVN01005490">
    <property type="protein sequence ID" value="SPD22712.1"/>
    <property type="molecule type" value="Genomic_DNA"/>
</dbReference>
<dbReference type="InterPro" id="IPR006501">
    <property type="entry name" value="Pectinesterase_inhib_dom"/>
</dbReference>
<dbReference type="SMART" id="SM00856">
    <property type="entry name" value="PMEI"/>
    <property type="match status" value="1"/>
</dbReference>
<dbReference type="PANTHER" id="PTHR31890:SF9">
    <property type="entry name" value="PLANT INVERTASE_PECTIN METHYLESTERASE INHIBITOR SUPERFAMILY PROTEIN"/>
    <property type="match status" value="1"/>
</dbReference>
<protein>
    <recommendedName>
        <fullName evidence="2">Pectinesterase inhibitor domain-containing protein</fullName>
    </recommendedName>
</protein>
<keyword evidence="1" id="KW-0732">Signal</keyword>
<reference evidence="3" key="1">
    <citation type="submission" date="2018-02" db="EMBL/GenBank/DDBJ databases">
        <authorList>
            <person name="Cohen D.B."/>
            <person name="Kent A.D."/>
        </authorList>
    </citation>
    <scope>NUCLEOTIDE SEQUENCE</scope>
</reference>
<dbReference type="CDD" id="cd15795">
    <property type="entry name" value="PMEI-Pla_a_1_like"/>
    <property type="match status" value="1"/>
</dbReference>
<dbReference type="SUPFAM" id="SSF101148">
    <property type="entry name" value="Plant invertase/pectin methylesterase inhibitor"/>
    <property type="match status" value="1"/>
</dbReference>
<proteinExistence type="predicted"/>
<evidence type="ECO:0000313" key="3">
    <source>
        <dbReference type="EMBL" id="SPD22712.1"/>
    </source>
</evidence>
<dbReference type="InterPro" id="IPR034088">
    <property type="entry name" value="Pla_a_1-like"/>
</dbReference>
<evidence type="ECO:0000256" key="1">
    <source>
        <dbReference type="SAM" id="SignalP"/>
    </source>
</evidence>
<feature type="domain" description="Pectinesterase inhibitor" evidence="2">
    <location>
        <begin position="27"/>
        <end position="168"/>
    </location>
</feature>
<feature type="signal peptide" evidence="1">
    <location>
        <begin position="1"/>
        <end position="27"/>
    </location>
</feature>
<gene>
    <name evidence="3" type="ORF">FSB_LOCUS50594</name>
</gene>
<dbReference type="NCBIfam" id="TIGR01614">
    <property type="entry name" value="PME_inhib"/>
    <property type="match status" value="1"/>
</dbReference>
<dbReference type="Gene3D" id="1.20.140.40">
    <property type="entry name" value="Invertase/pectin methylesterase inhibitor family protein"/>
    <property type="match status" value="1"/>
</dbReference>
<sequence length="177" mass="19398">MDSQGHAIVVFTFSLILFSHSPSQTNASTEIVEGVCNQTIDYANCLKALGSDSRTPKASNLKDLAKVALELAVANATESKAYIDYLLDKNRTAPIKVCSYWYKLVVASFRSALTELEEDVRIANYDVKIAGDDANYCENALVSAGVQVPSISTRNNHMKLYSSIGAEITYQLTIINY</sequence>
<dbReference type="InterPro" id="IPR035513">
    <property type="entry name" value="Invertase/methylesterase_inhib"/>
</dbReference>
<accession>A0A2N9ID94</accession>
<name>A0A2N9ID94_FAGSY</name>
<evidence type="ECO:0000259" key="2">
    <source>
        <dbReference type="SMART" id="SM00856"/>
    </source>
</evidence>
<organism evidence="3">
    <name type="scientific">Fagus sylvatica</name>
    <name type="common">Beechnut</name>
    <dbReference type="NCBI Taxonomy" id="28930"/>
    <lineage>
        <taxon>Eukaryota</taxon>
        <taxon>Viridiplantae</taxon>
        <taxon>Streptophyta</taxon>
        <taxon>Embryophyta</taxon>
        <taxon>Tracheophyta</taxon>
        <taxon>Spermatophyta</taxon>
        <taxon>Magnoliopsida</taxon>
        <taxon>eudicotyledons</taxon>
        <taxon>Gunneridae</taxon>
        <taxon>Pentapetalae</taxon>
        <taxon>rosids</taxon>
        <taxon>fabids</taxon>
        <taxon>Fagales</taxon>
        <taxon>Fagaceae</taxon>
        <taxon>Fagus</taxon>
    </lineage>
</organism>
<dbReference type="Pfam" id="PF04043">
    <property type="entry name" value="PMEI"/>
    <property type="match status" value="1"/>
</dbReference>
<dbReference type="AlphaFoldDB" id="A0A2N9ID94"/>
<dbReference type="PANTHER" id="PTHR31890">
    <property type="entry name" value="PLANT INVERTASE/PECTIN METHYLESTERASE INHIBITOR SUPERFAMILY PROTEIN"/>
    <property type="match status" value="1"/>
</dbReference>
<feature type="chain" id="PRO_5014892947" description="Pectinesterase inhibitor domain-containing protein" evidence="1">
    <location>
        <begin position="28"/>
        <end position="177"/>
    </location>
</feature>
<dbReference type="GO" id="GO:0004857">
    <property type="term" value="F:enzyme inhibitor activity"/>
    <property type="evidence" value="ECO:0007669"/>
    <property type="project" value="InterPro"/>
</dbReference>